<evidence type="ECO:0000313" key="2">
    <source>
        <dbReference type="EMBL" id="KAF3501669.1"/>
    </source>
</evidence>
<feature type="chain" id="PRO_5035833899" evidence="1">
    <location>
        <begin position="21"/>
        <end position="78"/>
    </location>
</feature>
<organism evidence="2 3">
    <name type="scientific">Brassica cretica</name>
    <name type="common">Mustard</name>
    <dbReference type="NCBI Taxonomy" id="69181"/>
    <lineage>
        <taxon>Eukaryota</taxon>
        <taxon>Viridiplantae</taxon>
        <taxon>Streptophyta</taxon>
        <taxon>Embryophyta</taxon>
        <taxon>Tracheophyta</taxon>
        <taxon>Spermatophyta</taxon>
        <taxon>Magnoliopsida</taxon>
        <taxon>eudicotyledons</taxon>
        <taxon>Gunneridae</taxon>
        <taxon>Pentapetalae</taxon>
        <taxon>rosids</taxon>
        <taxon>malvids</taxon>
        <taxon>Brassicales</taxon>
        <taxon>Brassicaceae</taxon>
        <taxon>Brassiceae</taxon>
        <taxon>Brassica</taxon>
    </lineage>
</organism>
<feature type="signal peptide" evidence="1">
    <location>
        <begin position="1"/>
        <end position="20"/>
    </location>
</feature>
<accession>A0A8S9NKQ1</accession>
<sequence length="78" mass="8967">MPLWCSALLVLFGILPDILAARRKAILKEKKLRGSQKLCMRQWNGSVYHEDLKSLKKALDNSKCKHTRAIFNSFKPNP</sequence>
<reference evidence="2" key="1">
    <citation type="submission" date="2019-12" db="EMBL/GenBank/DDBJ databases">
        <title>Genome sequencing and annotation of Brassica cretica.</title>
        <authorList>
            <person name="Studholme D.J."/>
            <person name="Sarris P."/>
        </authorList>
    </citation>
    <scope>NUCLEOTIDE SEQUENCE</scope>
    <source>
        <strain evidence="2">PFS-109/04</strain>
        <tissue evidence="2">Leaf</tissue>
    </source>
</reference>
<dbReference type="AlphaFoldDB" id="A0A8S9NKQ1"/>
<protein>
    <submittedName>
        <fullName evidence="2">Uncharacterized protein</fullName>
    </submittedName>
</protein>
<dbReference type="EMBL" id="QGKX02001621">
    <property type="protein sequence ID" value="KAF3501669.1"/>
    <property type="molecule type" value="Genomic_DNA"/>
</dbReference>
<name>A0A8S9NKQ1_BRACR</name>
<dbReference type="Proteomes" id="UP000712600">
    <property type="component" value="Unassembled WGS sequence"/>
</dbReference>
<proteinExistence type="predicted"/>
<evidence type="ECO:0000256" key="1">
    <source>
        <dbReference type="SAM" id="SignalP"/>
    </source>
</evidence>
<comment type="caution">
    <text evidence="2">The sequence shown here is derived from an EMBL/GenBank/DDBJ whole genome shotgun (WGS) entry which is preliminary data.</text>
</comment>
<gene>
    <name evidence="2" type="ORF">F2Q69_00040065</name>
</gene>
<evidence type="ECO:0000313" key="3">
    <source>
        <dbReference type="Proteomes" id="UP000712600"/>
    </source>
</evidence>
<keyword evidence="1" id="KW-0732">Signal</keyword>